<dbReference type="EC" id="1.5.3.1" evidence="6"/>
<evidence type="ECO:0000256" key="4">
    <source>
        <dbReference type="ARBA" id="ARBA00023002"/>
    </source>
</evidence>
<dbReference type="InterPro" id="IPR036188">
    <property type="entry name" value="FAD/NAD-bd_sf"/>
</dbReference>
<dbReference type="SUPFAM" id="SSF54373">
    <property type="entry name" value="FAD-linked reductases, C-terminal domain"/>
    <property type="match status" value="1"/>
</dbReference>
<name>A0A2C9DCH5_9HYPH</name>
<keyword evidence="2" id="KW-0285">Flavoprotein</keyword>
<gene>
    <name evidence="6" type="primary">soxA</name>
    <name evidence="6" type="ORF">HDIA_4491</name>
</gene>
<proteinExistence type="predicted"/>
<protein>
    <submittedName>
        <fullName evidence="6">Monomeric sarcosine oxidase</fullName>
        <ecNumber evidence="6">1.5.3.1</ecNumber>
    </submittedName>
</protein>
<evidence type="ECO:0000313" key="7">
    <source>
        <dbReference type="Proteomes" id="UP000223606"/>
    </source>
</evidence>
<dbReference type="Pfam" id="PF01266">
    <property type="entry name" value="DAO"/>
    <property type="match status" value="1"/>
</dbReference>
<dbReference type="GO" id="GO:0050660">
    <property type="term" value="F:flavin adenine dinucleotide binding"/>
    <property type="evidence" value="ECO:0007669"/>
    <property type="project" value="InterPro"/>
</dbReference>
<keyword evidence="4 6" id="KW-0560">Oxidoreductase</keyword>
<reference evidence="7" key="1">
    <citation type="submission" date="2017-09" db="EMBL/GenBank/DDBJ databases">
        <title>Genome sequence of Nannocystis excedens DSM 71.</title>
        <authorList>
            <person name="Blom J."/>
        </authorList>
    </citation>
    <scope>NUCLEOTIDE SEQUENCE [LARGE SCALE GENOMIC DNA]</scope>
    <source>
        <strain evidence="7">type strain: E19</strain>
    </source>
</reference>
<accession>A0A2C9DCH5</accession>
<evidence type="ECO:0000256" key="1">
    <source>
        <dbReference type="ARBA" id="ARBA00001974"/>
    </source>
</evidence>
<dbReference type="OrthoDB" id="9806257at2"/>
<sequence length="357" mass="39172">MSKSKKVFVIGAGINGLCTAWALVRRGYEVEVFERGGIPNLVSSSYDEHRITRHAYGTMHAYADKMPEAFRLWEQLFADIGARHLDERPQILFQRGPEPWVDASIVDLDRFGLGWRDLSLGEVADRYPMIRMDGMTRAVSIDGSGILFPIRILTDLVVHLGAKGVTFHQSADVSDIDPENARLTVGGTVHEADHLVIAAGAWVLRLLPELAGEATPSRQAVLFLSPPVELAAAWREAPIFLDLGNDSTTYMLPPRPGTRLKIGDHIFTRQGDPDAPRVATDEDCARLMDYGTRALAGFDRYTILERKACYYTVTDTEDFVIRPVGGKATVVSACSGHGFKLAPHSGEEAARLVDAAG</sequence>
<evidence type="ECO:0000259" key="5">
    <source>
        <dbReference type="Pfam" id="PF01266"/>
    </source>
</evidence>
<organism evidence="6 7">
    <name type="scientific">Hartmannibacter diazotrophicus</name>
    <dbReference type="NCBI Taxonomy" id="1482074"/>
    <lineage>
        <taxon>Bacteria</taxon>
        <taxon>Pseudomonadati</taxon>
        <taxon>Pseudomonadota</taxon>
        <taxon>Alphaproteobacteria</taxon>
        <taxon>Hyphomicrobiales</taxon>
        <taxon>Pleomorphomonadaceae</taxon>
        <taxon>Hartmannibacter</taxon>
    </lineage>
</organism>
<dbReference type="Proteomes" id="UP000223606">
    <property type="component" value="Chromosome 1"/>
</dbReference>
<dbReference type="SUPFAM" id="SSF51971">
    <property type="entry name" value="Nucleotide-binding domain"/>
    <property type="match status" value="1"/>
</dbReference>
<dbReference type="InterPro" id="IPR045170">
    <property type="entry name" value="MTOX"/>
</dbReference>
<keyword evidence="3" id="KW-0274">FAD</keyword>
<evidence type="ECO:0000313" key="6">
    <source>
        <dbReference type="EMBL" id="SON58032.1"/>
    </source>
</evidence>
<dbReference type="AlphaFoldDB" id="A0A2C9DCH5"/>
<evidence type="ECO:0000256" key="3">
    <source>
        <dbReference type="ARBA" id="ARBA00022827"/>
    </source>
</evidence>
<dbReference type="PANTHER" id="PTHR10961">
    <property type="entry name" value="PEROXISOMAL SARCOSINE OXIDASE"/>
    <property type="match status" value="1"/>
</dbReference>
<dbReference type="EMBL" id="LT960614">
    <property type="protein sequence ID" value="SON58032.1"/>
    <property type="molecule type" value="Genomic_DNA"/>
</dbReference>
<dbReference type="GO" id="GO:0008115">
    <property type="term" value="F:sarcosine oxidase activity"/>
    <property type="evidence" value="ECO:0007669"/>
    <property type="project" value="UniProtKB-EC"/>
</dbReference>
<feature type="domain" description="FAD dependent oxidoreductase" evidence="5">
    <location>
        <begin position="6"/>
        <end position="352"/>
    </location>
</feature>
<dbReference type="KEGG" id="hdi:HDIA_4491"/>
<comment type="cofactor">
    <cofactor evidence="1">
        <name>FAD</name>
        <dbReference type="ChEBI" id="CHEBI:57692"/>
    </cofactor>
</comment>
<keyword evidence="7" id="KW-1185">Reference proteome</keyword>
<dbReference type="Gene3D" id="3.30.9.10">
    <property type="entry name" value="D-Amino Acid Oxidase, subunit A, domain 2"/>
    <property type="match status" value="1"/>
</dbReference>
<evidence type="ECO:0000256" key="2">
    <source>
        <dbReference type="ARBA" id="ARBA00022630"/>
    </source>
</evidence>
<dbReference type="PANTHER" id="PTHR10961:SF7">
    <property type="entry name" value="FAD DEPENDENT OXIDOREDUCTASE DOMAIN-CONTAINING PROTEIN"/>
    <property type="match status" value="1"/>
</dbReference>
<dbReference type="Gene3D" id="3.50.50.60">
    <property type="entry name" value="FAD/NAD(P)-binding domain"/>
    <property type="match status" value="1"/>
</dbReference>
<dbReference type="RefSeq" id="WP_099558207.1">
    <property type="nucleotide sequence ID" value="NZ_LT960614.1"/>
</dbReference>
<dbReference type="InterPro" id="IPR006076">
    <property type="entry name" value="FAD-dep_OxRdtase"/>
</dbReference>